<evidence type="ECO:0000256" key="5">
    <source>
        <dbReference type="ARBA" id="ARBA00022989"/>
    </source>
</evidence>
<evidence type="ECO:0000256" key="7">
    <source>
        <dbReference type="SAM" id="Phobius"/>
    </source>
</evidence>
<evidence type="ECO:0000259" key="8">
    <source>
        <dbReference type="SMART" id="SM00014"/>
    </source>
</evidence>
<dbReference type="PANTHER" id="PTHR14969:SF62">
    <property type="entry name" value="DECAPRENYLPHOSPHORYL-5-PHOSPHORIBOSE PHOSPHATASE RV3807C-RELATED"/>
    <property type="match status" value="1"/>
</dbReference>
<dbReference type="RefSeq" id="WP_280762217.1">
    <property type="nucleotide sequence ID" value="NZ_JARXVC010000012.1"/>
</dbReference>
<feature type="transmembrane region" description="Helical" evidence="7">
    <location>
        <begin position="34"/>
        <end position="54"/>
    </location>
</feature>
<dbReference type="Pfam" id="PF01569">
    <property type="entry name" value="PAP2"/>
    <property type="match status" value="1"/>
</dbReference>
<evidence type="ECO:0000256" key="4">
    <source>
        <dbReference type="ARBA" id="ARBA00022801"/>
    </source>
</evidence>
<keyword evidence="2" id="KW-1003">Cell membrane</keyword>
<dbReference type="InterPro" id="IPR000326">
    <property type="entry name" value="PAP2/HPO"/>
</dbReference>
<feature type="transmembrane region" description="Helical" evidence="7">
    <location>
        <begin position="162"/>
        <end position="184"/>
    </location>
</feature>
<proteinExistence type="predicted"/>
<dbReference type="SMART" id="SM00014">
    <property type="entry name" value="acidPPc"/>
    <property type="match status" value="1"/>
</dbReference>
<evidence type="ECO:0000313" key="9">
    <source>
        <dbReference type="EMBL" id="MDH6282931.1"/>
    </source>
</evidence>
<keyword evidence="4" id="KW-0378">Hydrolase</keyword>
<dbReference type="EMBL" id="JARXVC010000012">
    <property type="protein sequence ID" value="MDH6282931.1"/>
    <property type="molecule type" value="Genomic_DNA"/>
</dbReference>
<dbReference type="Proteomes" id="UP001160334">
    <property type="component" value="Unassembled WGS sequence"/>
</dbReference>
<gene>
    <name evidence="9" type="ORF">M2280_004174</name>
</gene>
<comment type="caution">
    <text evidence="9">The sequence shown here is derived from an EMBL/GenBank/DDBJ whole genome shotgun (WGS) entry which is preliminary data.</text>
</comment>
<feature type="transmembrane region" description="Helical" evidence="7">
    <location>
        <begin position="120"/>
        <end position="150"/>
    </location>
</feature>
<evidence type="ECO:0000256" key="1">
    <source>
        <dbReference type="ARBA" id="ARBA00004651"/>
    </source>
</evidence>
<keyword evidence="5 7" id="KW-1133">Transmembrane helix</keyword>
<sequence>MTPPLALDGSGIDGSWYLDVTDFARATPWLNAAASAYSSLGVALFAVLIAIAWWTARKADAAAMTAALAVPAAAVIAYVVNDGLKWAIAERRPCYAYPDAFLLEKCPPATDYSFPSNHTVVVAAMAAALFLVSARLGIIATVAALLMGASRVYVGAHYPHDVVAGIVVGVVVGLATAVVAGRYATALVDKLADSPLRPVFVAERAAVPTAGRPRSAS</sequence>
<dbReference type="PANTHER" id="PTHR14969">
    <property type="entry name" value="SPHINGOSINE-1-PHOSPHATE PHOSPHOHYDROLASE"/>
    <property type="match status" value="1"/>
</dbReference>
<feature type="domain" description="Phosphatidic acid phosphatase type 2/haloperoxidase" evidence="8">
    <location>
        <begin position="66"/>
        <end position="177"/>
    </location>
</feature>
<dbReference type="InterPro" id="IPR036938">
    <property type="entry name" value="PAP2/HPO_sf"/>
</dbReference>
<accession>A0ABT6MF31</accession>
<organism evidence="9 10">
    <name type="scientific">Prescottella agglutinans</name>
    <dbReference type="NCBI Taxonomy" id="1644129"/>
    <lineage>
        <taxon>Bacteria</taxon>
        <taxon>Bacillati</taxon>
        <taxon>Actinomycetota</taxon>
        <taxon>Actinomycetes</taxon>
        <taxon>Mycobacteriales</taxon>
        <taxon>Nocardiaceae</taxon>
        <taxon>Prescottella</taxon>
    </lineage>
</organism>
<dbReference type="CDD" id="cd01610">
    <property type="entry name" value="PAP2_like"/>
    <property type="match status" value="1"/>
</dbReference>
<keyword evidence="3 7" id="KW-0812">Transmembrane</keyword>
<keyword evidence="6 7" id="KW-0472">Membrane</keyword>
<reference evidence="9 10" key="1">
    <citation type="submission" date="2023-04" db="EMBL/GenBank/DDBJ databases">
        <title>Forest soil microbial communities from Buena Vista Peninsula, Colon Province, Panama.</title>
        <authorList>
            <person name="Bouskill N."/>
        </authorList>
    </citation>
    <scope>NUCLEOTIDE SEQUENCE [LARGE SCALE GENOMIC DNA]</scope>
    <source>
        <strain evidence="9 10">CFH S0262</strain>
    </source>
</reference>
<protein>
    <submittedName>
        <fullName evidence="9">Membrane-associated phospholipid phosphatase</fullName>
    </submittedName>
</protein>
<evidence type="ECO:0000256" key="3">
    <source>
        <dbReference type="ARBA" id="ARBA00022692"/>
    </source>
</evidence>
<evidence type="ECO:0000256" key="6">
    <source>
        <dbReference type="ARBA" id="ARBA00023136"/>
    </source>
</evidence>
<evidence type="ECO:0000256" key="2">
    <source>
        <dbReference type="ARBA" id="ARBA00022475"/>
    </source>
</evidence>
<keyword evidence="10" id="KW-1185">Reference proteome</keyword>
<name>A0ABT6MF31_9NOCA</name>
<dbReference type="Gene3D" id="1.20.144.10">
    <property type="entry name" value="Phosphatidic acid phosphatase type 2/haloperoxidase"/>
    <property type="match status" value="2"/>
</dbReference>
<feature type="transmembrane region" description="Helical" evidence="7">
    <location>
        <begin position="61"/>
        <end position="80"/>
    </location>
</feature>
<comment type="subcellular location">
    <subcellularLocation>
        <location evidence="1">Cell membrane</location>
        <topology evidence="1">Multi-pass membrane protein</topology>
    </subcellularLocation>
</comment>
<evidence type="ECO:0000313" key="10">
    <source>
        <dbReference type="Proteomes" id="UP001160334"/>
    </source>
</evidence>
<dbReference type="SUPFAM" id="SSF48317">
    <property type="entry name" value="Acid phosphatase/Vanadium-dependent haloperoxidase"/>
    <property type="match status" value="1"/>
</dbReference>